<dbReference type="GO" id="GO:0005737">
    <property type="term" value="C:cytoplasm"/>
    <property type="evidence" value="ECO:0007669"/>
    <property type="project" value="UniProtKB-SubCell"/>
</dbReference>
<name>D3SND4_THEAH</name>
<dbReference type="GO" id="GO:0005524">
    <property type="term" value="F:ATP binding"/>
    <property type="evidence" value="ECO:0007669"/>
    <property type="project" value="UniProtKB-UniRule"/>
</dbReference>
<keyword evidence="5" id="KW-0963">Cytoplasm</keyword>
<dbReference type="SUPFAM" id="SSF52540">
    <property type="entry name" value="P-loop containing nucleoside triphosphate hydrolases"/>
    <property type="match status" value="1"/>
</dbReference>
<dbReference type="HOGENOM" id="CLU_057180_1_1_0"/>
<evidence type="ECO:0000256" key="3">
    <source>
        <dbReference type="ARBA" id="ARBA00022840"/>
    </source>
</evidence>
<evidence type="ECO:0000256" key="6">
    <source>
        <dbReference type="NCBIfam" id="TIGR00152"/>
    </source>
</evidence>
<comment type="similarity">
    <text evidence="1 5">Belongs to the CoaE family.</text>
</comment>
<dbReference type="OrthoDB" id="9812943at2"/>
<dbReference type="PANTHER" id="PTHR10695">
    <property type="entry name" value="DEPHOSPHO-COA KINASE-RELATED"/>
    <property type="match status" value="1"/>
</dbReference>
<dbReference type="eggNOG" id="COG0237">
    <property type="taxonomic scope" value="Bacteria"/>
</dbReference>
<dbReference type="PANTHER" id="PTHR10695:SF46">
    <property type="entry name" value="BIFUNCTIONAL COENZYME A SYNTHASE-RELATED"/>
    <property type="match status" value="1"/>
</dbReference>
<dbReference type="Gene3D" id="3.40.50.300">
    <property type="entry name" value="P-loop containing nucleotide triphosphate hydrolases"/>
    <property type="match status" value="1"/>
</dbReference>
<dbReference type="GO" id="GO:0015937">
    <property type="term" value="P:coenzyme A biosynthetic process"/>
    <property type="evidence" value="ECO:0007669"/>
    <property type="project" value="UniProtKB-UniRule"/>
</dbReference>
<sequence length="203" mass="23515">MLTVGLTGNIGSGKSTVATLFRECGFKVYDADTIIKSFYQERGEVYRKVVSAFGESILKEDGSVDTKKLADEVFAHKEKLRILEEITHTALYSYLQQEERKLSPGDVMVVEASLLVEKGSYRRYHFLVVVYADYATCKERAIRKGFTEEDFERRWRMQMPPEEKLKKAHYIIDNRGDLDSLRRRVRELCDVLSFYAKFSPDPT</sequence>
<dbReference type="Pfam" id="PF01121">
    <property type="entry name" value="CoaE"/>
    <property type="match status" value="1"/>
</dbReference>
<dbReference type="InterPro" id="IPR027417">
    <property type="entry name" value="P-loop_NTPase"/>
</dbReference>
<organism evidence="7 8">
    <name type="scientific">Thermocrinis albus (strain DSM 14484 / JCM 11386 / HI 11/12)</name>
    <dbReference type="NCBI Taxonomy" id="638303"/>
    <lineage>
        <taxon>Bacteria</taxon>
        <taxon>Pseudomonadati</taxon>
        <taxon>Aquificota</taxon>
        <taxon>Aquificia</taxon>
        <taxon>Aquificales</taxon>
        <taxon>Aquificaceae</taxon>
        <taxon>Thermocrinis</taxon>
    </lineage>
</organism>
<dbReference type="CDD" id="cd02022">
    <property type="entry name" value="DPCK"/>
    <property type="match status" value="1"/>
</dbReference>
<comment type="subcellular location">
    <subcellularLocation>
        <location evidence="5">Cytoplasm</location>
    </subcellularLocation>
</comment>
<dbReference type="InterPro" id="IPR001977">
    <property type="entry name" value="Depp_CoAkinase"/>
</dbReference>
<keyword evidence="5 7" id="KW-0418">Kinase</keyword>
<evidence type="ECO:0000313" key="7">
    <source>
        <dbReference type="EMBL" id="ADC88671.1"/>
    </source>
</evidence>
<dbReference type="KEGG" id="tal:Thal_0033"/>
<comment type="function">
    <text evidence="5">Catalyzes the phosphorylation of the 3'-hydroxyl group of dephosphocoenzyme A to form coenzyme A.</text>
</comment>
<proteinExistence type="inferred from homology"/>
<accession>D3SND4</accession>
<dbReference type="HAMAP" id="MF_00376">
    <property type="entry name" value="Dephospho_CoA_kinase"/>
    <property type="match status" value="1"/>
</dbReference>
<evidence type="ECO:0000256" key="2">
    <source>
        <dbReference type="ARBA" id="ARBA00022741"/>
    </source>
</evidence>
<dbReference type="AlphaFoldDB" id="D3SND4"/>
<evidence type="ECO:0000256" key="5">
    <source>
        <dbReference type="HAMAP-Rule" id="MF_00376"/>
    </source>
</evidence>
<keyword evidence="3 5" id="KW-0067">ATP-binding</keyword>
<dbReference type="GO" id="GO:0004140">
    <property type="term" value="F:dephospho-CoA kinase activity"/>
    <property type="evidence" value="ECO:0007669"/>
    <property type="project" value="UniProtKB-UniRule"/>
</dbReference>
<evidence type="ECO:0000313" key="8">
    <source>
        <dbReference type="Proteomes" id="UP000002043"/>
    </source>
</evidence>
<protein>
    <recommendedName>
        <fullName evidence="5 6">Dephospho-CoA kinase</fullName>
        <ecNumber evidence="5 6">2.7.1.24</ecNumber>
    </recommendedName>
    <alternativeName>
        <fullName evidence="5">Dephosphocoenzyme A kinase</fullName>
    </alternativeName>
</protein>
<gene>
    <name evidence="5" type="primary">coaE</name>
    <name evidence="7" type="ordered locus">Thal_0033</name>
</gene>
<dbReference type="STRING" id="638303.Thal_0033"/>
<dbReference type="NCBIfam" id="TIGR00152">
    <property type="entry name" value="dephospho-CoA kinase"/>
    <property type="match status" value="1"/>
</dbReference>
<evidence type="ECO:0000256" key="1">
    <source>
        <dbReference type="ARBA" id="ARBA00009018"/>
    </source>
</evidence>
<dbReference type="RefSeq" id="WP_012991078.1">
    <property type="nucleotide sequence ID" value="NC_013894.1"/>
</dbReference>
<dbReference type="UniPathway" id="UPA00241">
    <property type="reaction ID" value="UER00356"/>
</dbReference>
<keyword evidence="4 5" id="KW-0173">Coenzyme A biosynthesis</keyword>
<feature type="binding site" evidence="5">
    <location>
        <begin position="11"/>
        <end position="16"/>
    </location>
    <ligand>
        <name>ATP</name>
        <dbReference type="ChEBI" id="CHEBI:30616"/>
    </ligand>
</feature>
<keyword evidence="2 5" id="KW-0547">Nucleotide-binding</keyword>
<keyword evidence="8" id="KW-1185">Reference proteome</keyword>
<comment type="pathway">
    <text evidence="5">Cofactor biosynthesis; coenzyme A biosynthesis; CoA from (R)-pantothenate: step 5/5.</text>
</comment>
<dbReference type="PROSITE" id="PS51219">
    <property type="entry name" value="DPCK"/>
    <property type="match status" value="1"/>
</dbReference>
<dbReference type="Proteomes" id="UP000002043">
    <property type="component" value="Chromosome"/>
</dbReference>
<keyword evidence="5 7" id="KW-0808">Transferase</keyword>
<reference evidence="8" key="1">
    <citation type="journal article" date="2010" name="Stand. Genomic Sci.">
        <title>Complete genome sequence of Thermocrinis albus type strain (HI 11/12T).</title>
        <authorList>
            <person name="Wirth R."/>
            <person name="Sikorski J."/>
            <person name="Brambilla E."/>
            <person name="Misra M."/>
            <person name="Lapidus A."/>
            <person name="Copeland A."/>
            <person name="Nolan M."/>
            <person name="Lucas S."/>
            <person name="Chen F."/>
            <person name="Tice H."/>
            <person name="Cheng J.F."/>
            <person name="Han C."/>
            <person name="Detter J.C."/>
            <person name="Tapia R."/>
            <person name="Bruce D."/>
            <person name="Goodwin L."/>
            <person name="Pitluck S."/>
            <person name="Pati A."/>
            <person name="Anderson I."/>
            <person name="Ivanova N."/>
            <person name="Mavromatis K."/>
            <person name="Mikhailova N."/>
            <person name="Chen A."/>
            <person name="Palaniappan K."/>
            <person name="Bilek Y."/>
            <person name="Hader T."/>
            <person name="Land M."/>
            <person name="Hauser L."/>
            <person name="Chang Y.J."/>
            <person name="Jeffries C.D."/>
            <person name="Tindall B.J."/>
            <person name="Rohde M."/>
            <person name="Goker M."/>
            <person name="Bristow J."/>
            <person name="Eisen J.A."/>
            <person name="Markowitz V."/>
            <person name="Hugenholtz P."/>
            <person name="Kyrpides N.C."/>
            <person name="Klenk H.P."/>
        </authorList>
    </citation>
    <scope>NUCLEOTIDE SEQUENCE [LARGE SCALE GENOMIC DNA]</scope>
    <source>
        <strain evidence="8">DSM 14484 / JCM 11386 / HI 11/12</strain>
    </source>
</reference>
<evidence type="ECO:0000256" key="4">
    <source>
        <dbReference type="ARBA" id="ARBA00022993"/>
    </source>
</evidence>
<dbReference type="EC" id="2.7.1.24" evidence="5 6"/>
<dbReference type="EMBL" id="CP001931">
    <property type="protein sequence ID" value="ADC88671.1"/>
    <property type="molecule type" value="Genomic_DNA"/>
</dbReference>
<comment type="catalytic activity">
    <reaction evidence="5">
        <text>3'-dephospho-CoA + ATP = ADP + CoA + H(+)</text>
        <dbReference type="Rhea" id="RHEA:18245"/>
        <dbReference type="ChEBI" id="CHEBI:15378"/>
        <dbReference type="ChEBI" id="CHEBI:30616"/>
        <dbReference type="ChEBI" id="CHEBI:57287"/>
        <dbReference type="ChEBI" id="CHEBI:57328"/>
        <dbReference type="ChEBI" id="CHEBI:456216"/>
        <dbReference type="EC" id="2.7.1.24"/>
    </reaction>
</comment>